<keyword evidence="5" id="KW-0597">Phosphoprotein</keyword>
<feature type="coiled-coil region" evidence="19">
    <location>
        <begin position="496"/>
        <end position="536"/>
    </location>
</feature>
<feature type="domain" description="FHA" evidence="21">
    <location>
        <begin position="28"/>
        <end position="85"/>
    </location>
</feature>
<dbReference type="Gene3D" id="2.60.200.20">
    <property type="match status" value="1"/>
</dbReference>
<evidence type="ECO:0000313" key="23">
    <source>
        <dbReference type="Proteomes" id="UP000005640"/>
    </source>
</evidence>
<feature type="compositionally biased region" description="Basic and acidic residues" evidence="20">
    <location>
        <begin position="450"/>
        <end position="463"/>
    </location>
</feature>
<evidence type="ECO:0000259" key="21">
    <source>
        <dbReference type="PROSITE" id="PS50006"/>
    </source>
</evidence>
<evidence type="ECO:0000256" key="11">
    <source>
        <dbReference type="ARBA" id="ARBA00023136"/>
    </source>
</evidence>
<dbReference type="AlphaFoldDB" id="A0A590UJU9"/>
<dbReference type="PROSITE" id="PS50006">
    <property type="entry name" value="FHA_DOMAIN"/>
    <property type="match status" value="1"/>
</dbReference>
<keyword evidence="6" id="KW-0812">Transmembrane</keyword>
<evidence type="ECO:0000313" key="22">
    <source>
        <dbReference type="Ensembl" id="ENSP00000499603.1"/>
    </source>
</evidence>
<dbReference type="EMBL" id="AC099777">
    <property type="status" value="NOT_ANNOTATED_CDS"/>
    <property type="molecule type" value="Genomic_DNA"/>
</dbReference>
<dbReference type="Ensembl" id="ENST00000667800.1">
    <property type="protein sequence ID" value="ENSP00000499603.1"/>
    <property type="gene ID" value="ENSG00000163681.18"/>
</dbReference>
<sequence>MPSALAIFTCRPNSHPFQERHVYLDEPIKIGRSVARCRPAQNNATFDCKVLSRNHALVWFDHKTGKFYLQDTKSSNGTFINSQRLSRGSEESPPCEILSGDIIQFGVDVTENTRKVTHGCIVSTIKLFLPDGMEARLRSDVIHAPLPSPVDKVAANTPSMYSQELFQLSQYLQEALHREQMLEQKLATLQRLLAITQEASDTSWQALIDEDRLLSRLEVMGNQLQACSKNQTEDSLRKELIALQEDKHNYETTAKESLRRVLQEKIEVVRKLSEVERSLSNTEDECTHLKEMNERTQEELRELANKYNGAVNEIKDLSDKLKVAEGKQEEIQQKGQAEKKELQHKIDEMEEKEQELQAKIEALQADNDFTNERLTALQVRLEHLQEKTLKECSSLGIQVDDFLPKINGSTEKEHLLSKSGGDCTFIHQFIECQKKLIVEGHLTKAVEETKLSKENQTRAKESDFSDTLSPSKEKSSDDTTDAQMDEQDLNEPLAKVSLLKDDLQGAQSEIEAKQEIQHLRKELIEAQELARTSKQKCFELQGQ</sequence>
<dbReference type="InterPro" id="IPR051176">
    <property type="entry name" value="Cent_Immune-Sig_Mod"/>
</dbReference>
<evidence type="ECO:0000256" key="20">
    <source>
        <dbReference type="SAM" id="MobiDB-lite"/>
    </source>
</evidence>
<feature type="compositionally biased region" description="Acidic residues" evidence="20">
    <location>
        <begin position="478"/>
        <end position="489"/>
    </location>
</feature>
<dbReference type="GO" id="GO:0042383">
    <property type="term" value="C:sarcolemma"/>
    <property type="evidence" value="ECO:0007669"/>
    <property type="project" value="UniProtKB-SubCell"/>
</dbReference>
<dbReference type="ExpressionAtlas" id="A0A590UJU9">
    <property type="expression patterns" value="baseline and differential"/>
</dbReference>
<dbReference type="OrthoDB" id="687730at2759"/>
<dbReference type="Pfam" id="PF00498">
    <property type="entry name" value="FHA"/>
    <property type="match status" value="1"/>
</dbReference>
<keyword evidence="24 25" id="KW-1267">Proteomics identification</keyword>
<dbReference type="CDD" id="cd22679">
    <property type="entry name" value="FHA_SLMAP"/>
    <property type="match status" value="1"/>
</dbReference>
<proteinExistence type="evidence at protein level"/>
<dbReference type="FunFam" id="2.60.200.20:FF:000003">
    <property type="entry name" value="sarcolemmal membrane-associated protein isoform X2"/>
    <property type="match status" value="1"/>
</dbReference>
<reference evidence="22 23" key="3">
    <citation type="journal article" date="2006" name="Nature">
        <title>The DNA sequence, annotation and analysis of human chromosome 3.</title>
        <authorList>
            <person name="Muzny D.M."/>
            <person name="Scherer S.E."/>
            <person name="Kaul R."/>
            <person name="Wang J."/>
            <person name="Yu J."/>
            <person name="Sudbrak R."/>
            <person name="Buhay C.J."/>
            <person name="Chen R."/>
            <person name="Cree A."/>
            <person name="Ding Y."/>
            <person name="Dugan-Rocha S."/>
            <person name="Gill R."/>
            <person name="Gunaratne P."/>
            <person name="Harris R.A."/>
            <person name="Hawes A.C."/>
            <person name="Hernandez J."/>
            <person name="Hodgson A.V."/>
            <person name="Hume J."/>
            <person name="Jackson A."/>
            <person name="Khan Z.M."/>
            <person name="Kovar-Smith C."/>
            <person name="Lewis L.R."/>
            <person name="Lozado R.J."/>
            <person name="Metzker M.L."/>
            <person name="Milosavljevic A."/>
            <person name="Miner G.R."/>
            <person name="Morgan M.B."/>
            <person name="Nazareth L.V."/>
            <person name="Scott G."/>
            <person name="Sodergren E."/>
            <person name="Song X.Z."/>
            <person name="Steffen D."/>
            <person name="Wei S."/>
            <person name="Wheeler D.A."/>
            <person name="Wright M.W."/>
            <person name="Worley K.C."/>
            <person name="Yuan Y."/>
            <person name="Zhang Z."/>
            <person name="Adams C.Q."/>
            <person name="Ansari-Lari M.A."/>
            <person name="Ayele M."/>
            <person name="Brown M.J."/>
            <person name="Chen G."/>
            <person name="Chen Z."/>
            <person name="Clendenning J."/>
            <person name="Clerc-Blankenburg K.P."/>
            <person name="Chen R."/>
            <person name="Chen Z."/>
            <person name="Davis C."/>
            <person name="Delgado O."/>
            <person name="Dinh H.H."/>
            <person name="Dong W."/>
            <person name="Draper H."/>
            <person name="Ernst S."/>
            <person name="Fu G."/>
            <person name="Gonzalez-Garay M.L."/>
            <person name="Garcia D.K."/>
            <person name="Gillett W."/>
            <person name="Gu J."/>
            <person name="Hao B."/>
            <person name="Haugen E."/>
            <person name="Havlak P."/>
            <person name="He X."/>
            <person name="Hennig S."/>
            <person name="Hu S."/>
            <person name="Huang W."/>
            <person name="Jackson L.R."/>
            <person name="Jacob L.S."/>
            <person name="Kelly S.H."/>
            <person name="Kube M."/>
            <person name="Levy R."/>
            <person name="Li Z."/>
            <person name="Liu B."/>
            <person name="Liu J."/>
            <person name="Liu W."/>
            <person name="Lu J."/>
            <person name="Maheshwari M."/>
            <person name="Nguyen B.V."/>
            <person name="Okwuonu G.O."/>
            <person name="Palmeiri A."/>
            <person name="Pasternak S."/>
            <person name="Perez L.M."/>
            <person name="Phelps K.A."/>
            <person name="Plopper F.J."/>
            <person name="Qiang B."/>
            <person name="Raymond C."/>
            <person name="Rodriguez R."/>
            <person name="Saenphimmachak C."/>
            <person name="Santibanez J."/>
            <person name="Shen H."/>
            <person name="Shen Y."/>
            <person name="Subramanian S."/>
            <person name="Tabor P.E."/>
            <person name="Verduzco D."/>
            <person name="Waldron L."/>
            <person name="Wang J."/>
            <person name="Wang J."/>
            <person name="Wang Q."/>
            <person name="Williams G.A."/>
            <person name="Wong G.K."/>
            <person name="Yao Z."/>
            <person name="Zhang J."/>
            <person name="Zhang X."/>
            <person name="Zhao G."/>
            <person name="Zhou J."/>
            <person name="Zhou Y."/>
            <person name="Nelson D."/>
            <person name="Lehrach H."/>
            <person name="Reinhardt R."/>
            <person name="Naylor S.L."/>
            <person name="Yang H."/>
            <person name="Olson M."/>
            <person name="Weinstock G."/>
            <person name="Gibbs R.A."/>
        </authorList>
    </citation>
    <scope>NUCLEOTIDE SEQUENCE [LARGE SCALE GENOMIC DNA]</scope>
</reference>
<reference evidence="22 23" key="2">
    <citation type="journal article" date="2004" name="Nature">
        <title>Finishing the euchromatic sequence of the human genome.</title>
        <authorList>
            <consortium name="International Human Genome Sequencing Consortium"/>
        </authorList>
    </citation>
    <scope>NUCLEOTIDE SEQUENCE [LARGE SCALE GENOMIC DNA]</scope>
</reference>
<keyword evidence="9 19" id="KW-0175">Coiled coil</keyword>
<keyword evidence="8" id="KW-1133">Transmembrane helix</keyword>
<evidence type="ECO:0000256" key="17">
    <source>
        <dbReference type="ARBA" id="ARBA00066015"/>
    </source>
</evidence>
<dbReference type="Proteomes" id="UP000005640">
    <property type="component" value="Chromosome 3"/>
</dbReference>
<dbReference type="PANTHER" id="PTHR15715">
    <property type="entry name" value="CENTROSOMAL PROTEIN OF 170 KDA"/>
    <property type="match status" value="1"/>
</dbReference>
<feature type="coiled-coil region" evidence="19">
    <location>
        <begin position="172"/>
        <end position="199"/>
    </location>
</feature>
<keyword evidence="12" id="KW-0206">Cytoskeleton</keyword>
<comment type="function">
    <text evidence="14">Associates with the striatin-interacting phosphatase and kinase (STRIPAK) core complex, forming the extended (SIKE1:SLMAP)STRIPAK complex. The (SIKE1:SLMAP)STRIPAK complex dephosphorylates STK3 leading to the inhibition of Hippo signaling and the control of cell growth. May play a role during myoblast fusion.</text>
</comment>
<keyword evidence="3" id="KW-1003">Cell membrane</keyword>
<evidence type="ECO:0000256" key="3">
    <source>
        <dbReference type="ARBA" id="ARBA00022475"/>
    </source>
</evidence>
<evidence type="ECO:0000256" key="13">
    <source>
        <dbReference type="ARBA" id="ARBA00046294"/>
    </source>
</evidence>
<keyword evidence="10" id="KW-0496">Mitochondrion</keyword>
<evidence type="ECO:0000256" key="8">
    <source>
        <dbReference type="ARBA" id="ARBA00022989"/>
    </source>
</evidence>
<dbReference type="Ensembl" id="ENST00000667800.1">
    <property type="protein sequence ID" value="ENSP00000499603.1"/>
    <property type="gene ID" value="ENSG00000163681.17"/>
</dbReference>
<evidence type="ECO:0000256" key="19">
    <source>
        <dbReference type="SAM" id="Coils"/>
    </source>
</evidence>
<evidence type="ECO:0007829" key="25">
    <source>
        <dbReference type="ProteomicsDB" id="A0A590UJU9"/>
    </source>
</evidence>
<organism evidence="22 23">
    <name type="scientific">Homo sapiens</name>
    <name type="common">Human</name>
    <dbReference type="NCBI Taxonomy" id="9606"/>
    <lineage>
        <taxon>Eukaryota</taxon>
        <taxon>Metazoa</taxon>
        <taxon>Chordata</taxon>
        <taxon>Craniata</taxon>
        <taxon>Vertebrata</taxon>
        <taxon>Euteleostomi</taxon>
        <taxon>Mammalia</taxon>
        <taxon>Eutheria</taxon>
        <taxon>Euarchontoglires</taxon>
        <taxon>Primates</taxon>
        <taxon>Haplorrhini</taxon>
        <taxon>Catarrhini</taxon>
        <taxon>Hominidae</taxon>
        <taxon>Homo</taxon>
    </lineage>
</organism>
<dbReference type="GO" id="GO:0005813">
    <property type="term" value="C:centrosome"/>
    <property type="evidence" value="ECO:0007669"/>
    <property type="project" value="UniProtKB-SubCell"/>
</dbReference>
<evidence type="ECO:0000256" key="15">
    <source>
        <dbReference type="ARBA" id="ARBA00060409"/>
    </source>
</evidence>
<dbReference type="InterPro" id="IPR000253">
    <property type="entry name" value="FHA_dom"/>
</dbReference>
<feature type="coiled-coil region" evidence="19">
    <location>
        <begin position="233"/>
        <end position="387"/>
    </location>
</feature>
<evidence type="ECO:0000256" key="16">
    <source>
        <dbReference type="ARBA" id="ARBA00061687"/>
    </source>
</evidence>
<feature type="region of interest" description="Disordered" evidence="20">
    <location>
        <begin position="450"/>
        <end position="495"/>
    </location>
</feature>
<dbReference type="SUPFAM" id="SSF49879">
    <property type="entry name" value="SMAD/FHA domain"/>
    <property type="match status" value="1"/>
</dbReference>
<reference evidence="22" key="5">
    <citation type="submission" date="2025-09" db="UniProtKB">
        <authorList>
            <consortium name="Ensembl"/>
        </authorList>
    </citation>
    <scope>IDENTIFICATION</scope>
</reference>
<reference evidence="22" key="4">
    <citation type="submission" date="2025-08" db="UniProtKB">
        <authorList>
            <consortium name="Ensembl"/>
        </authorList>
    </citation>
    <scope>IDENTIFICATION</scope>
</reference>
<evidence type="ECO:0000256" key="18">
    <source>
        <dbReference type="ARBA" id="ARBA00074026"/>
    </source>
</evidence>
<dbReference type="MassIVE" id="A0A590UJU9"/>
<dbReference type="CDD" id="cd21911">
    <property type="entry name" value="CC1_SLMAP"/>
    <property type="match status" value="1"/>
</dbReference>
<name>A0A590UJU9_HUMAN</name>
<dbReference type="GeneTree" id="ENSGT00940000157660"/>
<evidence type="ECO:0000256" key="5">
    <source>
        <dbReference type="ARBA" id="ARBA00022553"/>
    </source>
</evidence>
<evidence type="ECO:0000256" key="6">
    <source>
        <dbReference type="ARBA" id="ARBA00022692"/>
    </source>
</evidence>
<dbReference type="SMR" id="A0A590UJU9"/>
<dbReference type="EMBL" id="AC114480">
    <property type="status" value="NOT_ANNOTATED_CDS"/>
    <property type="molecule type" value="Genomic_DNA"/>
</dbReference>
<keyword evidence="4" id="KW-0963">Cytoplasm</keyword>
<dbReference type="Bgee" id="ENSG00000163681">
    <property type="expression patterns" value="Expressed in saphenous vein and 191 other cell types or tissues"/>
</dbReference>
<comment type="similarity">
    <text evidence="16">Belongs to the SLMAP family.</text>
</comment>
<dbReference type="HGNC" id="HGNC:16643">
    <property type="gene designation" value="SLMAP"/>
</dbReference>
<dbReference type="OpenTargets" id="ENSG00000163681"/>
<evidence type="ECO:0000256" key="4">
    <source>
        <dbReference type="ARBA" id="ARBA00022490"/>
    </source>
</evidence>
<comment type="subunit">
    <text evidence="17">Homodimer. Interacts with myosin. Interacts with SIKE1 and both associate with the STRIPAK core complex composed of PP2A catalytic and scaffolding subunits, the striatins (PP2A regulatory subunits), the striatin-associated proteins MOB4, STRIP1 and STRIP2, PDCD10 and members of the STE20 kinases, such as STK24 and STK26. Interacts (via FHA domain) with STK3 (when phosphorylated); the interaction associates STK3 with the STRIPAK complex.</text>
</comment>
<dbReference type="PANTHER" id="PTHR15715:SF22">
    <property type="entry name" value="SARCOLEMMAL MEMBRANE-ASSOCIATED PROTEIN"/>
    <property type="match status" value="1"/>
</dbReference>
<dbReference type="InterPro" id="IPR008984">
    <property type="entry name" value="SMAD_FHA_dom_sf"/>
</dbReference>
<dbReference type="VEuPathDB" id="HostDB:ENSG00000163681"/>
<reference evidence="22 23" key="1">
    <citation type="journal article" date="2001" name="Nature">
        <title>Initial sequencing and analysis of the human genome.</title>
        <authorList>
            <consortium name="International Human Genome Sequencing Consortium"/>
            <person name="Lander E.S."/>
            <person name="Linton L.M."/>
            <person name="Birren B."/>
            <person name="Nusbaum C."/>
            <person name="Zody M.C."/>
            <person name="Baldwin J."/>
            <person name="Devon K."/>
            <person name="Dewar K."/>
            <person name="Doyle M."/>
            <person name="FitzHugh W."/>
            <person name="Funke R."/>
            <person name="Gage D."/>
            <person name="Harris K."/>
            <person name="Heaford A."/>
            <person name="Howland J."/>
            <person name="Kann L."/>
            <person name="Lehoczky J."/>
            <person name="LeVine R."/>
            <person name="McEwan P."/>
            <person name="McKernan K."/>
            <person name="Meldrim J."/>
            <person name="Mesirov J.P."/>
            <person name="Miranda C."/>
            <person name="Morris W."/>
            <person name="Naylor J."/>
            <person name="Raymond C."/>
            <person name="Rosetti M."/>
            <person name="Santos R."/>
            <person name="Sheridan A."/>
            <person name="Sougnez C."/>
            <person name="Stange-Thomann N."/>
            <person name="Stojanovic N."/>
            <person name="Subramanian A."/>
            <person name="Wyman D."/>
            <person name="Rogers J."/>
            <person name="Sulston J."/>
            <person name="Ainscough R."/>
            <person name="Beck S."/>
            <person name="Bentley D."/>
            <person name="Burton J."/>
            <person name="Clee C."/>
            <person name="Carter N."/>
            <person name="Coulson A."/>
            <person name="Deadman R."/>
            <person name="Deloukas P."/>
            <person name="Dunham A."/>
            <person name="Dunham I."/>
            <person name="Durbin R."/>
            <person name="French L."/>
            <person name="Grafham D."/>
            <person name="Gregory S."/>
            <person name="Hubbard T."/>
            <person name="Humphray S."/>
            <person name="Hunt A."/>
            <person name="Jones M."/>
            <person name="Lloyd C."/>
            <person name="McMurray A."/>
            <person name="Matthews L."/>
            <person name="Mercer S."/>
            <person name="Milne S."/>
            <person name="Mullikin J.C."/>
            <person name="Mungall A."/>
            <person name="Plumb R."/>
            <person name="Ross M."/>
            <person name="Shownkeen R."/>
            <person name="Sims S."/>
            <person name="Waterston R.H."/>
            <person name="Wilson R.K."/>
            <person name="Hillier L.W."/>
            <person name="McPherson J.D."/>
            <person name="Marra M.A."/>
            <person name="Mardis E.R."/>
            <person name="Fulton L.A."/>
            <person name="Chinwalla A.T."/>
            <person name="Pepin K.H."/>
            <person name="Gish W.R."/>
            <person name="Chissoe S.L."/>
            <person name="Wendl M.C."/>
            <person name="Delehaunty K.D."/>
            <person name="Miner T.L."/>
            <person name="Delehaunty A."/>
            <person name="Kramer J.B."/>
            <person name="Cook L.L."/>
            <person name="Fulton R.S."/>
            <person name="Johnson D.L."/>
            <person name="Minx P.J."/>
            <person name="Clifton S.W."/>
            <person name="Hawkins T."/>
            <person name="Branscomb E."/>
            <person name="Predki P."/>
            <person name="Richardson P."/>
            <person name="Wenning S."/>
            <person name="Slezak T."/>
            <person name="Doggett N."/>
            <person name="Cheng J.F."/>
            <person name="Olsen A."/>
            <person name="Lucas S."/>
            <person name="Elkin C."/>
            <person name="Uberbacher E."/>
            <person name="Frazier M."/>
            <person name="Gibbs R.A."/>
            <person name="Muzny D.M."/>
            <person name="Scherer S.E."/>
            <person name="Bouck J.B."/>
            <person name="Sodergren E.J."/>
            <person name="Worley K.C."/>
            <person name="Rives C.M."/>
            <person name="Gorrell J.H."/>
            <person name="Metzker M.L."/>
            <person name="Naylor S.L."/>
            <person name="Kucherlapati R.S."/>
            <person name="Nelson D.L."/>
            <person name="Weinstock G.M."/>
            <person name="Sakaki Y."/>
            <person name="Fujiyama A."/>
            <person name="Hattori M."/>
            <person name="Yada T."/>
            <person name="Toyoda A."/>
            <person name="Itoh T."/>
            <person name="Kawagoe C."/>
            <person name="Watanabe H."/>
            <person name="Totoki Y."/>
            <person name="Taylor T."/>
            <person name="Weissenbach J."/>
            <person name="Heilig R."/>
            <person name="Saurin W."/>
            <person name="Artiguenave F."/>
            <person name="Brottier P."/>
            <person name="Bruls T."/>
            <person name="Pelletier E."/>
            <person name="Robert C."/>
            <person name="Wincker P."/>
            <person name="Smith D.R."/>
            <person name="Doucette-Stamm L."/>
            <person name="Rubenfield M."/>
            <person name="Weinstock K."/>
            <person name="Lee H.M."/>
            <person name="Dubois J."/>
            <person name="Rosenthal A."/>
            <person name="Platzer M."/>
            <person name="Nyakatura G."/>
            <person name="Taudien S."/>
            <person name="Rump A."/>
            <person name="Yang H."/>
            <person name="Yu J."/>
            <person name="Wang J."/>
            <person name="Huang G."/>
            <person name="Gu J."/>
            <person name="Hood L."/>
            <person name="Rowen L."/>
            <person name="Madan A."/>
            <person name="Qin S."/>
            <person name="Davis R.W."/>
            <person name="Federspiel N.A."/>
            <person name="Abola A.P."/>
            <person name="Proctor M.J."/>
            <person name="Myers R.M."/>
            <person name="Schmutz J."/>
            <person name="Dickson M."/>
            <person name="Grimwood J."/>
            <person name="Cox D.R."/>
            <person name="Olson M.V."/>
            <person name="Kaul R."/>
            <person name="Raymond C."/>
            <person name="Shimizu N."/>
            <person name="Kawasaki K."/>
            <person name="Minoshima S."/>
            <person name="Evans G.A."/>
            <person name="Athanasiou M."/>
            <person name="Schultz R."/>
            <person name="Roe B.A."/>
            <person name="Chen F."/>
            <person name="Pan H."/>
            <person name="Ramser J."/>
            <person name="Lehrach H."/>
            <person name="Reinhardt R."/>
            <person name="McCombie W.R."/>
            <person name="de la Bastide M."/>
            <person name="Dedhia N."/>
            <person name="Blocker H."/>
            <person name="Hornischer K."/>
            <person name="Nordsiek G."/>
            <person name="Agarwala R."/>
            <person name="Aravind L."/>
            <person name="Bailey J.A."/>
            <person name="Bateman A."/>
            <person name="Batzoglou S."/>
            <person name="Birney E."/>
            <person name="Bork P."/>
            <person name="Brown D.G."/>
            <person name="Burge C.B."/>
            <person name="Cerutti L."/>
            <person name="Chen H.C."/>
            <person name="Church D."/>
            <person name="Clamp M."/>
            <person name="Copley R.R."/>
            <person name="Doerks T."/>
            <person name="Eddy S.R."/>
            <person name="Eichler E.E."/>
            <person name="Furey T.S."/>
            <person name="Galagan J."/>
            <person name="Gilbert J.G."/>
            <person name="Harmon C."/>
            <person name="Hayashizaki Y."/>
            <person name="Haussler D."/>
            <person name="Hermjakob H."/>
            <person name="Hokamp K."/>
            <person name="Jang W."/>
            <person name="Johnson L.S."/>
            <person name="Jones T.A."/>
            <person name="Kasif S."/>
            <person name="Kaspryzk A."/>
            <person name="Kennedy S."/>
            <person name="Kent W.J."/>
            <person name="Kitts P."/>
            <person name="Koonin E.V."/>
            <person name="Korf I."/>
            <person name="Kulp D."/>
            <person name="Lancet D."/>
            <person name="Lowe T.M."/>
            <person name="McLysaght A."/>
            <person name="Mikkelsen T."/>
            <person name="Moran J.V."/>
            <person name="Mulder N."/>
            <person name="Pollara V.J."/>
            <person name="Ponting C.P."/>
            <person name="Schuler G."/>
            <person name="Schultz J."/>
            <person name="Slater G."/>
            <person name="Smit A.F."/>
            <person name="Stupka E."/>
            <person name="Szustakowski J."/>
            <person name="Thierry-Mieg D."/>
            <person name="Thierry-Mieg J."/>
            <person name="Wagner L."/>
            <person name="Wallis J."/>
            <person name="Wheeler R."/>
            <person name="Williams A."/>
            <person name="Wolf Y.I."/>
            <person name="Wolfe K.H."/>
            <person name="Yang S.P."/>
            <person name="Yeh R.F."/>
            <person name="Collins F."/>
            <person name="Guyer M.S."/>
            <person name="Peterson J."/>
            <person name="Felsenfeld A."/>
            <person name="Wetterstrand K.A."/>
            <person name="Patrinos A."/>
            <person name="Morgan M.J."/>
            <person name="de Jong P."/>
            <person name="Catanese J.J."/>
            <person name="Osoegawa K."/>
            <person name="Shizuya H."/>
            <person name="Choi S."/>
            <person name="Chen Y.J."/>
        </authorList>
    </citation>
    <scope>NUCLEOTIDE SEQUENCE [LARGE SCALE GENOMIC DNA]</scope>
</reference>
<keyword evidence="7" id="KW-0256">Endoplasmic reticulum</keyword>
<evidence type="ECO:0000256" key="2">
    <source>
        <dbReference type="ARBA" id="ARBA00004300"/>
    </source>
</evidence>
<keyword evidence="11" id="KW-0472">Membrane</keyword>
<evidence type="ECO:0007829" key="24">
    <source>
        <dbReference type="PeptideAtlas" id="A0A590UJU9"/>
    </source>
</evidence>
<evidence type="ECO:0000256" key="1">
    <source>
        <dbReference type="ARBA" id="ARBA00004163"/>
    </source>
</evidence>
<dbReference type="GO" id="GO:0031966">
    <property type="term" value="C:mitochondrial membrane"/>
    <property type="evidence" value="ECO:0007669"/>
    <property type="project" value="UniProtKB-SubCell"/>
</dbReference>
<dbReference type="GO" id="GO:0005789">
    <property type="term" value="C:endoplasmic reticulum membrane"/>
    <property type="evidence" value="ECO:0007669"/>
    <property type="project" value="UniProtKB-SubCell"/>
</dbReference>
<keyword evidence="23" id="KW-1185">Reference proteome</keyword>
<evidence type="ECO:0000256" key="10">
    <source>
        <dbReference type="ARBA" id="ARBA00023128"/>
    </source>
</evidence>
<accession>A0A590UJU9</accession>
<protein>
    <recommendedName>
        <fullName evidence="18">Sarcolemmal membrane-associated protein</fullName>
    </recommendedName>
</protein>
<evidence type="ECO:0000256" key="9">
    <source>
        <dbReference type="ARBA" id="ARBA00023054"/>
    </source>
</evidence>
<evidence type="ECO:0000256" key="7">
    <source>
        <dbReference type="ARBA" id="ARBA00022824"/>
    </source>
</evidence>
<comment type="subcellular location">
    <subcellularLocation>
        <location evidence="15">Cell membrane</location>
        <location evidence="15">Sarcolemma</location>
        <topology evidence="15">Single-pass type IV membrane protein</topology>
    </subcellularLocation>
    <subcellularLocation>
        <location evidence="2">Cytoplasm</location>
        <location evidence="2">Cytoskeleton</location>
        <location evidence="2">Microtubule organizing center</location>
        <location evidence="2">Centrosome</location>
    </subcellularLocation>
    <subcellularLocation>
        <location evidence="1">Endoplasmic reticulum membrane</location>
        <topology evidence="1">Single-pass type IV membrane protein</topology>
    </subcellularLocation>
    <subcellularLocation>
        <location evidence="13">Mitochondrion membrane</location>
        <topology evidence="13">Single-pass type IV membrane protein</topology>
    </subcellularLocation>
</comment>
<evidence type="ECO:0000256" key="14">
    <source>
        <dbReference type="ARBA" id="ARBA00057671"/>
    </source>
</evidence>
<dbReference type="SMART" id="SM00240">
    <property type="entry name" value="FHA"/>
    <property type="match status" value="1"/>
</dbReference>
<evidence type="ECO:0000256" key="12">
    <source>
        <dbReference type="ARBA" id="ARBA00023212"/>
    </source>
</evidence>
<gene>
    <name evidence="22" type="primary">SLMAP</name>
</gene>